<dbReference type="AlphaFoldDB" id="A0AAW8CWZ4"/>
<evidence type="ECO:0000313" key="5">
    <source>
        <dbReference type="Proteomes" id="UP001242045"/>
    </source>
</evidence>
<proteinExistence type="predicted"/>
<evidence type="ECO:0000313" key="4">
    <source>
        <dbReference type="EMBL" id="MDP9895948.1"/>
    </source>
</evidence>
<dbReference type="RefSeq" id="WP_307686443.1">
    <property type="nucleotide sequence ID" value="NZ_JAUSRD010000015.1"/>
</dbReference>
<keyword evidence="2" id="KW-1133">Transmembrane helix</keyword>
<feature type="transmembrane region" description="Helical" evidence="2">
    <location>
        <begin position="306"/>
        <end position="324"/>
    </location>
</feature>
<dbReference type="InterPro" id="IPR046554">
    <property type="entry name" value="DUF6708"/>
</dbReference>
<feature type="domain" description="DUF6708" evidence="3">
    <location>
        <begin position="136"/>
        <end position="345"/>
    </location>
</feature>
<comment type="caution">
    <text evidence="4">The sequence shown here is derived from an EMBL/GenBank/DDBJ whole genome shotgun (WGS) entry which is preliminary data.</text>
</comment>
<feature type="transmembrane region" description="Helical" evidence="2">
    <location>
        <begin position="120"/>
        <end position="146"/>
    </location>
</feature>
<keyword evidence="2" id="KW-0812">Transmembrane</keyword>
<dbReference type="Proteomes" id="UP001242045">
    <property type="component" value="Unassembled WGS sequence"/>
</dbReference>
<reference evidence="4" key="1">
    <citation type="submission" date="2023-07" db="EMBL/GenBank/DDBJ databases">
        <title>Sorghum-associated microbial communities from plants grown in Nebraska, USA.</title>
        <authorList>
            <person name="Schachtman D."/>
        </authorList>
    </citation>
    <scope>NUCLEOTIDE SEQUENCE</scope>
    <source>
        <strain evidence="4">DS3754</strain>
    </source>
</reference>
<dbReference type="Pfam" id="PF20455">
    <property type="entry name" value="DUF6708"/>
    <property type="match status" value="1"/>
</dbReference>
<feature type="transmembrane region" description="Helical" evidence="2">
    <location>
        <begin position="84"/>
        <end position="108"/>
    </location>
</feature>
<protein>
    <recommendedName>
        <fullName evidence="3">DUF6708 domain-containing protein</fullName>
    </recommendedName>
</protein>
<feature type="region of interest" description="Disordered" evidence="1">
    <location>
        <begin position="18"/>
        <end position="39"/>
    </location>
</feature>
<keyword evidence="2" id="KW-0472">Membrane</keyword>
<evidence type="ECO:0000256" key="2">
    <source>
        <dbReference type="SAM" id="Phobius"/>
    </source>
</evidence>
<dbReference type="EMBL" id="JAUSRD010000015">
    <property type="protein sequence ID" value="MDP9895948.1"/>
    <property type="molecule type" value="Genomic_DNA"/>
</dbReference>
<accession>A0AAW8CWZ4</accession>
<gene>
    <name evidence="4" type="ORF">J2W31_005075</name>
</gene>
<name>A0AAW8CWZ4_9BURK</name>
<evidence type="ECO:0000256" key="1">
    <source>
        <dbReference type="SAM" id="MobiDB-lite"/>
    </source>
</evidence>
<evidence type="ECO:0000259" key="3">
    <source>
        <dbReference type="Pfam" id="PF20455"/>
    </source>
</evidence>
<sequence length="358" mass="40066">MKELKLFKHGERVRLEYAPPPGTTEGAMGASTDEERSGGHASGIVKRYRKDRTAEGFPQALGWIKATYRDAIEYTGMTKELRGYGFFLAVFGGVVGFGAGGLFVLTAVVDALRDGTVGAYLFNFLFLLPAGLIAIALALWVTLFGLRIDLFKPTDLPIIFDRKHGKIYRILREEQPGWRGLFRPWPVLACEYDWELVDAEHEAEVLATGATIVRNHFLMFIVRKSASDPTIIDSFQIANASSLSEHLVPAVWEHIRRFMEDGGPHLPSLTEPLANMEAPLDWWHSVGATGPFGPGYMKRWNEQPGYMWFMHLASPVTLPMFLLWGTGNWLNYKTAIDVDWPQAVKSAVGVRVEPKPTQ</sequence>
<organism evidence="4 5">
    <name type="scientific">Variovorax boronicumulans</name>
    <dbReference type="NCBI Taxonomy" id="436515"/>
    <lineage>
        <taxon>Bacteria</taxon>
        <taxon>Pseudomonadati</taxon>
        <taxon>Pseudomonadota</taxon>
        <taxon>Betaproteobacteria</taxon>
        <taxon>Burkholderiales</taxon>
        <taxon>Comamonadaceae</taxon>
        <taxon>Variovorax</taxon>
    </lineage>
</organism>